<name>A0AA86L5M0_9SPHN</name>
<accession>A0AA86L5M0</accession>
<dbReference type="Proteomes" id="UP000058599">
    <property type="component" value="Chromosome"/>
</dbReference>
<dbReference type="RefSeq" id="WP_067185995.1">
    <property type="nucleotide sequence ID" value="NZ_CP012199.1"/>
</dbReference>
<keyword evidence="3" id="KW-1185">Reference proteome</keyword>
<dbReference type="AlphaFoldDB" id="A0AA86L5M0"/>
<protein>
    <submittedName>
        <fullName evidence="2">Membrane protein</fullName>
    </submittedName>
</protein>
<keyword evidence="1" id="KW-1133">Transmembrane helix</keyword>
<reference evidence="2 3" key="1">
    <citation type="journal article" date="2016" name="BMC Genomics">
        <title>Genomic analysis of the nitrate-respiring Sphingopyxis granuli (formerly Sphingomonas macrogoltabida) strain TFA.</title>
        <authorList>
            <person name="Garcia-Romero I."/>
            <person name="Perez-Pulido A.J."/>
            <person name="Gonzalez-Flores Y.E."/>
            <person name="Reyes-Ramirez F."/>
            <person name="Santero E."/>
            <person name="Floriano B."/>
        </authorList>
    </citation>
    <scope>NUCLEOTIDE SEQUENCE [LARGE SCALE GENOMIC DNA]</scope>
    <source>
        <strain evidence="2 3">TFA</strain>
    </source>
</reference>
<gene>
    <name evidence="2" type="ORF">SGRAN_3631</name>
</gene>
<sequence>MAKFLALLRSTRAATAIEYGLILAMIFIAAVSAMAGVGTSTANMWNHVSTTTDTATSKN</sequence>
<feature type="transmembrane region" description="Helical" evidence="1">
    <location>
        <begin position="21"/>
        <end position="42"/>
    </location>
</feature>
<organism evidence="2 3">
    <name type="scientific">Sphingopyxis granuli</name>
    <dbReference type="NCBI Taxonomy" id="267128"/>
    <lineage>
        <taxon>Bacteria</taxon>
        <taxon>Pseudomonadati</taxon>
        <taxon>Pseudomonadota</taxon>
        <taxon>Alphaproteobacteria</taxon>
        <taxon>Sphingomonadales</taxon>
        <taxon>Sphingomonadaceae</taxon>
        <taxon>Sphingopyxis</taxon>
    </lineage>
</organism>
<dbReference type="Pfam" id="PF04964">
    <property type="entry name" value="Flp_Fap"/>
    <property type="match status" value="1"/>
</dbReference>
<keyword evidence="1" id="KW-0472">Membrane</keyword>
<evidence type="ECO:0000256" key="1">
    <source>
        <dbReference type="SAM" id="Phobius"/>
    </source>
</evidence>
<evidence type="ECO:0000313" key="3">
    <source>
        <dbReference type="Proteomes" id="UP000058599"/>
    </source>
</evidence>
<dbReference type="EMBL" id="CP012199">
    <property type="protein sequence ID" value="AMG75970.1"/>
    <property type="molecule type" value="Genomic_DNA"/>
</dbReference>
<keyword evidence="1" id="KW-0812">Transmembrane</keyword>
<dbReference type="InterPro" id="IPR007047">
    <property type="entry name" value="Flp_Fap"/>
</dbReference>
<dbReference type="KEGG" id="sgi:SGRAN_3631"/>
<proteinExistence type="predicted"/>
<evidence type="ECO:0000313" key="2">
    <source>
        <dbReference type="EMBL" id="AMG75970.1"/>
    </source>
</evidence>